<dbReference type="InterPro" id="IPR007657">
    <property type="entry name" value="Glycosyltransferase_61"/>
</dbReference>
<dbReference type="GO" id="GO:0016763">
    <property type="term" value="F:pentosyltransferase activity"/>
    <property type="evidence" value="ECO:0007669"/>
    <property type="project" value="UniProtKB-ARBA"/>
</dbReference>
<dbReference type="STRING" id="4155.A0A022PU12"/>
<reference evidence="6 7" key="1">
    <citation type="journal article" date="2013" name="Proc. Natl. Acad. Sci. U.S.A.">
        <title>Fine-scale variation in meiotic recombination in Mimulus inferred from population shotgun sequencing.</title>
        <authorList>
            <person name="Hellsten U."/>
            <person name="Wright K.M."/>
            <person name="Jenkins J."/>
            <person name="Shu S."/>
            <person name="Yuan Y."/>
            <person name="Wessler S.R."/>
            <person name="Schmutz J."/>
            <person name="Willis J.H."/>
            <person name="Rokhsar D.S."/>
        </authorList>
    </citation>
    <scope>NUCLEOTIDE SEQUENCE [LARGE SCALE GENOMIC DNA]</scope>
    <source>
        <strain evidence="7">cv. DUN x IM62</strain>
    </source>
</reference>
<evidence type="ECO:0000313" key="6">
    <source>
        <dbReference type="EMBL" id="EYU18999.1"/>
    </source>
</evidence>
<evidence type="ECO:0000256" key="1">
    <source>
        <dbReference type="ARBA" id="ARBA00004323"/>
    </source>
</evidence>
<dbReference type="EMBL" id="KI632310">
    <property type="protein sequence ID" value="EYU18999.1"/>
    <property type="molecule type" value="Genomic_DNA"/>
</dbReference>
<dbReference type="PANTHER" id="PTHR20961">
    <property type="entry name" value="GLYCOSYLTRANSFERASE"/>
    <property type="match status" value="1"/>
</dbReference>
<evidence type="ECO:0000259" key="5">
    <source>
        <dbReference type="Pfam" id="PF04577"/>
    </source>
</evidence>
<organism evidence="6 7">
    <name type="scientific">Erythranthe guttata</name>
    <name type="common">Yellow monkey flower</name>
    <name type="synonym">Mimulus guttatus</name>
    <dbReference type="NCBI Taxonomy" id="4155"/>
    <lineage>
        <taxon>Eukaryota</taxon>
        <taxon>Viridiplantae</taxon>
        <taxon>Streptophyta</taxon>
        <taxon>Embryophyta</taxon>
        <taxon>Tracheophyta</taxon>
        <taxon>Spermatophyta</taxon>
        <taxon>Magnoliopsida</taxon>
        <taxon>eudicotyledons</taxon>
        <taxon>Gunneridae</taxon>
        <taxon>Pentapetalae</taxon>
        <taxon>asterids</taxon>
        <taxon>lamiids</taxon>
        <taxon>Lamiales</taxon>
        <taxon>Phrymaceae</taxon>
        <taxon>Erythranthe</taxon>
    </lineage>
</organism>
<gene>
    <name evidence="6" type="ORF">MIMGU_mgv1a018003mg</name>
</gene>
<dbReference type="GO" id="GO:0000139">
    <property type="term" value="C:Golgi membrane"/>
    <property type="evidence" value="ECO:0007669"/>
    <property type="project" value="UniProtKB-SubCell"/>
</dbReference>
<feature type="non-terminal residue" evidence="6">
    <location>
        <position position="1"/>
    </location>
</feature>
<proteinExistence type="predicted"/>
<dbReference type="InterPro" id="IPR049625">
    <property type="entry name" value="Glyco_transf_61_cat"/>
</dbReference>
<sequence>RRIMENGSIFSRSFGGRELKKLGFGALLICCFMAFSFRTVSKQPTCKLIHFNFHFFSYSHTDRENIVRPIIHNLSNSRSDVIEINGDVRIHANTTTIYIHPTTTFDGQTNYSTAIKPYARKGDNFIKDYVTTWNIITINNHQLPENLHALDCGRNFTVPAVIFSIGGYSGNHFHDFTDLLIPLYLTSRQFNRQVIFLVSDKRSTWISKYNLVLHKLSKYEIIDTNNEENQVLCFPKTIVGLKSHKEFGIDPSIPPHYSMRDFKHFLRSTYSLERESVISTSAYSNKKPRMLIVSRKKNRFIKNEIEVAEMARKVGFDVVVEEMGLNLTVVAKLVNSFDVLMGVHGAGLTNMVFLPENAVVIQIIPFGADLWAKPYFTLPPKDMNLRYLEYKVGLNESSLLGKYPVGSEVYSDPGAVYKKGFIHFHAVYLKNQDVTLDFVRFREVLLKALELIQH</sequence>
<dbReference type="GO" id="GO:0016757">
    <property type="term" value="F:glycosyltransferase activity"/>
    <property type="evidence" value="ECO:0000318"/>
    <property type="project" value="GO_Central"/>
</dbReference>
<keyword evidence="3" id="KW-0808">Transferase</keyword>
<accession>A0A022PU12</accession>
<evidence type="ECO:0000256" key="4">
    <source>
        <dbReference type="ARBA" id="ARBA00023180"/>
    </source>
</evidence>
<evidence type="ECO:0000256" key="3">
    <source>
        <dbReference type="ARBA" id="ARBA00022679"/>
    </source>
</evidence>
<keyword evidence="2" id="KW-0328">Glycosyltransferase</keyword>
<dbReference type="eggNOG" id="KOG4698">
    <property type="taxonomic scope" value="Eukaryota"/>
</dbReference>
<keyword evidence="7" id="KW-1185">Reference proteome</keyword>
<dbReference type="Pfam" id="PF04577">
    <property type="entry name" value="Glyco_transf_61"/>
    <property type="match status" value="1"/>
</dbReference>
<protein>
    <recommendedName>
        <fullName evidence="5">Glycosyltransferase 61 catalytic domain-containing protein</fullName>
    </recommendedName>
</protein>
<name>A0A022PU12_ERYGU</name>
<evidence type="ECO:0000256" key="2">
    <source>
        <dbReference type="ARBA" id="ARBA00022676"/>
    </source>
</evidence>
<feature type="domain" description="Glycosyltransferase 61 catalytic" evidence="5">
    <location>
        <begin position="264"/>
        <end position="361"/>
    </location>
</feature>
<evidence type="ECO:0000313" key="7">
    <source>
        <dbReference type="Proteomes" id="UP000030748"/>
    </source>
</evidence>
<dbReference type="PANTHER" id="PTHR20961:SF5">
    <property type="entry name" value="GLYCOSYLTRANSFERASE-RELATED"/>
    <property type="match status" value="1"/>
</dbReference>
<keyword evidence="4" id="KW-0325">Glycoprotein</keyword>
<dbReference type="AlphaFoldDB" id="A0A022PU12"/>
<dbReference type="Proteomes" id="UP000030748">
    <property type="component" value="Unassembled WGS sequence"/>
</dbReference>
<comment type="subcellular location">
    <subcellularLocation>
        <location evidence="1">Golgi apparatus membrane</location>
        <topology evidence="1">Single-pass type II membrane protein</topology>
    </subcellularLocation>
</comment>